<protein>
    <submittedName>
        <fullName evidence="1">Uncharacterized protein</fullName>
    </submittedName>
</protein>
<reference evidence="2" key="2">
    <citation type="journal article" date="2008" name="Nucleic Acids Res.">
        <title>The rice annotation project database (RAP-DB): 2008 update.</title>
        <authorList>
            <consortium name="The rice annotation project (RAP)"/>
        </authorList>
    </citation>
    <scope>GENOME REANNOTATION</scope>
    <source>
        <strain evidence="2">cv. Nipponbare</strain>
    </source>
</reference>
<dbReference type="AlphaFoldDB" id="Q2R7P8"/>
<organism evidence="1 2">
    <name type="scientific">Oryza sativa subsp. japonica</name>
    <name type="common">Rice</name>
    <dbReference type="NCBI Taxonomy" id="39947"/>
    <lineage>
        <taxon>Eukaryota</taxon>
        <taxon>Viridiplantae</taxon>
        <taxon>Streptophyta</taxon>
        <taxon>Embryophyta</taxon>
        <taxon>Tracheophyta</taxon>
        <taxon>Spermatophyta</taxon>
        <taxon>Magnoliopsida</taxon>
        <taxon>Liliopsida</taxon>
        <taxon>Poales</taxon>
        <taxon>Poaceae</taxon>
        <taxon>BOP clade</taxon>
        <taxon>Oryzoideae</taxon>
        <taxon>Oryzeae</taxon>
        <taxon>Oryzinae</taxon>
        <taxon>Oryza</taxon>
        <taxon>Oryza sativa</taxon>
    </lineage>
</organism>
<evidence type="ECO:0000313" key="2">
    <source>
        <dbReference type="Proteomes" id="UP000000763"/>
    </source>
</evidence>
<evidence type="ECO:0000313" key="1">
    <source>
        <dbReference type="EMBL" id="AAX96779.1"/>
    </source>
</evidence>
<dbReference type="Proteomes" id="UP000000763">
    <property type="component" value="Chromosome 11"/>
</dbReference>
<accession>Q2R7P8</accession>
<gene>
    <name evidence="1" type="ordered locus">LOC_Os11g15380</name>
</gene>
<name>Q2R7P8_ORYSJ</name>
<proteinExistence type="predicted"/>
<reference evidence="2" key="1">
    <citation type="journal article" date="2005" name="Nature">
        <title>The map-based sequence of the rice genome.</title>
        <authorList>
            <consortium name="International rice genome sequencing project (IRGSP)"/>
            <person name="Matsumoto T."/>
            <person name="Wu J."/>
            <person name="Kanamori H."/>
            <person name="Katayose Y."/>
            <person name="Fujisawa M."/>
            <person name="Namiki N."/>
            <person name="Mizuno H."/>
            <person name="Yamamoto K."/>
            <person name="Antonio B.A."/>
            <person name="Baba T."/>
            <person name="Sakata K."/>
            <person name="Nagamura Y."/>
            <person name="Aoki H."/>
            <person name="Arikawa K."/>
            <person name="Arita K."/>
            <person name="Bito T."/>
            <person name="Chiden Y."/>
            <person name="Fujitsuka N."/>
            <person name="Fukunaka R."/>
            <person name="Hamada M."/>
            <person name="Harada C."/>
            <person name="Hayashi A."/>
            <person name="Hijishita S."/>
            <person name="Honda M."/>
            <person name="Hosokawa S."/>
            <person name="Ichikawa Y."/>
            <person name="Idonuma A."/>
            <person name="Iijima M."/>
            <person name="Ikeda M."/>
            <person name="Ikeno M."/>
            <person name="Ito K."/>
            <person name="Ito S."/>
            <person name="Ito T."/>
            <person name="Ito Y."/>
            <person name="Ito Y."/>
            <person name="Iwabuchi A."/>
            <person name="Kamiya K."/>
            <person name="Karasawa W."/>
            <person name="Kurita K."/>
            <person name="Katagiri S."/>
            <person name="Kikuta A."/>
            <person name="Kobayashi H."/>
            <person name="Kobayashi N."/>
            <person name="Machita K."/>
            <person name="Maehara T."/>
            <person name="Masukawa M."/>
            <person name="Mizubayashi T."/>
            <person name="Mukai Y."/>
            <person name="Nagasaki H."/>
            <person name="Nagata Y."/>
            <person name="Naito S."/>
            <person name="Nakashima M."/>
            <person name="Nakama Y."/>
            <person name="Nakamichi Y."/>
            <person name="Nakamura M."/>
            <person name="Meguro A."/>
            <person name="Negishi M."/>
            <person name="Ohta I."/>
            <person name="Ohta T."/>
            <person name="Okamoto M."/>
            <person name="Ono N."/>
            <person name="Saji S."/>
            <person name="Sakaguchi M."/>
            <person name="Sakai K."/>
            <person name="Shibata M."/>
            <person name="Shimokawa T."/>
            <person name="Song J."/>
            <person name="Takazaki Y."/>
            <person name="Terasawa K."/>
            <person name="Tsugane M."/>
            <person name="Tsuji K."/>
            <person name="Ueda S."/>
            <person name="Waki K."/>
            <person name="Yamagata H."/>
            <person name="Yamamoto M."/>
            <person name="Yamamoto S."/>
            <person name="Yamane H."/>
            <person name="Yoshiki S."/>
            <person name="Yoshihara R."/>
            <person name="Yukawa K."/>
            <person name="Zhong H."/>
            <person name="Yano M."/>
            <person name="Yuan Q."/>
            <person name="Ouyang S."/>
            <person name="Liu J."/>
            <person name="Jones K.M."/>
            <person name="Gansberger K."/>
            <person name="Moffat K."/>
            <person name="Hill J."/>
            <person name="Bera J."/>
            <person name="Fadrosh D."/>
            <person name="Jin S."/>
            <person name="Johri S."/>
            <person name="Kim M."/>
            <person name="Overton L."/>
            <person name="Reardon M."/>
            <person name="Tsitrin T."/>
            <person name="Vuong H."/>
            <person name="Weaver B."/>
            <person name="Ciecko A."/>
            <person name="Tallon L."/>
            <person name="Jackson J."/>
            <person name="Pai G."/>
            <person name="Aken S.V."/>
            <person name="Utterback T."/>
            <person name="Reidmuller S."/>
            <person name="Feldblyum T."/>
            <person name="Hsiao J."/>
            <person name="Zismann V."/>
            <person name="Iobst S."/>
            <person name="de Vazeille A.R."/>
            <person name="Buell C.R."/>
            <person name="Ying K."/>
            <person name="Li Y."/>
            <person name="Lu T."/>
            <person name="Huang Y."/>
            <person name="Zhao Q."/>
            <person name="Feng Q."/>
            <person name="Zhang L."/>
            <person name="Zhu J."/>
            <person name="Weng Q."/>
            <person name="Mu J."/>
            <person name="Lu Y."/>
            <person name="Fan D."/>
            <person name="Liu Y."/>
            <person name="Guan J."/>
            <person name="Zhang Y."/>
            <person name="Yu S."/>
            <person name="Liu X."/>
            <person name="Zhang Y."/>
            <person name="Hong G."/>
            <person name="Han B."/>
            <person name="Choisne N."/>
            <person name="Demange N."/>
            <person name="Orjeda G."/>
            <person name="Samain S."/>
            <person name="Cattolico L."/>
            <person name="Pelletier E."/>
            <person name="Couloux A."/>
            <person name="Segurens B."/>
            <person name="Wincker P."/>
            <person name="D'Hont A."/>
            <person name="Scarpelli C."/>
            <person name="Weissenbach J."/>
            <person name="Salanoubat M."/>
            <person name="Quetier F."/>
            <person name="Yu Y."/>
            <person name="Kim H.R."/>
            <person name="Rambo T."/>
            <person name="Currie J."/>
            <person name="Collura K."/>
            <person name="Luo M."/>
            <person name="Yang T."/>
            <person name="Ammiraju J.S.S."/>
            <person name="Engler F."/>
            <person name="Soderlund C."/>
            <person name="Wing R.A."/>
            <person name="Palmer L.E."/>
            <person name="de la Bastide M."/>
            <person name="Spiegel L."/>
            <person name="Nascimento L."/>
            <person name="Zutavern T."/>
            <person name="O'Shaughnessy A."/>
            <person name="Dike S."/>
            <person name="Dedhia N."/>
            <person name="Preston R."/>
            <person name="Balija V."/>
            <person name="McCombie W.R."/>
            <person name="Chow T."/>
            <person name="Chen H."/>
            <person name="Chung M."/>
            <person name="Chen C."/>
            <person name="Shaw J."/>
            <person name="Wu H."/>
            <person name="Hsiao K."/>
            <person name="Chao Y."/>
            <person name="Chu M."/>
            <person name="Cheng C."/>
            <person name="Hour A."/>
            <person name="Lee P."/>
            <person name="Lin S."/>
            <person name="Lin Y."/>
            <person name="Liou J."/>
            <person name="Liu S."/>
            <person name="Hsing Y."/>
            <person name="Raghuvanshi S."/>
            <person name="Mohanty A."/>
            <person name="Bharti A.K."/>
            <person name="Gaur A."/>
            <person name="Gupta V."/>
            <person name="Kumar D."/>
            <person name="Ravi V."/>
            <person name="Vij S."/>
            <person name="Kapur A."/>
            <person name="Khurana P."/>
            <person name="Khurana P."/>
            <person name="Khurana J.P."/>
            <person name="Tyagi A.K."/>
            <person name="Gaikwad K."/>
            <person name="Singh A."/>
            <person name="Dalal V."/>
            <person name="Srivastava S."/>
            <person name="Dixit A."/>
            <person name="Pal A.K."/>
            <person name="Ghazi I.A."/>
            <person name="Yadav M."/>
            <person name="Pandit A."/>
            <person name="Bhargava A."/>
            <person name="Sureshbabu K."/>
            <person name="Batra K."/>
            <person name="Sharma T.R."/>
            <person name="Mohapatra T."/>
            <person name="Singh N.K."/>
            <person name="Messing J."/>
            <person name="Nelson A.B."/>
            <person name="Fuks G."/>
            <person name="Kavchok S."/>
            <person name="Keizer G."/>
            <person name="Linton E."/>
            <person name="Llaca V."/>
            <person name="Song R."/>
            <person name="Tanyolac B."/>
            <person name="Young S."/>
            <person name="Ho-Il K."/>
            <person name="Hahn J.H."/>
            <person name="Sangsakoo G."/>
            <person name="Vanavichit A."/>
            <person name="de Mattos Luiz.A.T."/>
            <person name="Zimmer P.D."/>
            <person name="Malone G."/>
            <person name="Dellagostin O."/>
            <person name="de Oliveira A.C."/>
            <person name="Bevan M."/>
            <person name="Bancroft I."/>
            <person name="Minx P."/>
            <person name="Cordum H."/>
            <person name="Wilson R."/>
            <person name="Cheng Z."/>
            <person name="Jin W."/>
            <person name="Jiang J."/>
            <person name="Leong S.A."/>
            <person name="Iwama H."/>
            <person name="Gojobori T."/>
            <person name="Itoh T."/>
            <person name="Niimura Y."/>
            <person name="Fujii Y."/>
            <person name="Habara T."/>
            <person name="Sakai H."/>
            <person name="Sato Y."/>
            <person name="Wilson G."/>
            <person name="Kumar K."/>
            <person name="McCouch S."/>
            <person name="Juretic N."/>
            <person name="Hoen D."/>
            <person name="Wright S."/>
            <person name="Bruskiewich R."/>
            <person name="Bureau T."/>
            <person name="Miyao A."/>
            <person name="Hirochika H."/>
            <person name="Nishikawa T."/>
            <person name="Kadowaki K."/>
            <person name="Sugiura M."/>
            <person name="Burr B."/>
            <person name="Sasaki T."/>
        </authorList>
    </citation>
    <scope>NUCLEOTIDE SEQUENCE [LARGE SCALE GENOMIC DNA]</scope>
    <source>
        <strain evidence="2">cv. Nipponbare</strain>
    </source>
</reference>
<sequence length="41" mass="4476">MGVQASRHTQIRSTLCYQAKAQASSIDIEENEEVILNGIGN</sequence>
<dbReference type="EMBL" id="AC145366">
    <property type="protein sequence ID" value="AAX96779.1"/>
    <property type="molecule type" value="Genomic_DNA"/>
</dbReference>